<dbReference type="RefSeq" id="WP_184636714.1">
    <property type="nucleotide sequence ID" value="NZ_BAABKT010000039.1"/>
</dbReference>
<dbReference type="Proteomes" id="UP000578077">
    <property type="component" value="Unassembled WGS sequence"/>
</dbReference>
<organism evidence="4 5">
    <name type="scientific">Streptomonospora salina</name>
    <dbReference type="NCBI Taxonomy" id="104205"/>
    <lineage>
        <taxon>Bacteria</taxon>
        <taxon>Bacillati</taxon>
        <taxon>Actinomycetota</taxon>
        <taxon>Actinomycetes</taxon>
        <taxon>Streptosporangiales</taxon>
        <taxon>Nocardiopsidaceae</taxon>
        <taxon>Streptomonospora</taxon>
    </lineage>
</organism>
<dbReference type="InterPro" id="IPR002068">
    <property type="entry name" value="A-crystallin/Hsp20_dom"/>
</dbReference>
<accession>A0A841EFP3</accession>
<proteinExistence type="inferred from homology"/>
<dbReference type="PROSITE" id="PS01031">
    <property type="entry name" value="SHSP"/>
    <property type="match status" value="1"/>
</dbReference>
<comment type="similarity">
    <text evidence="1 2">Belongs to the small heat shock protein (HSP20) family.</text>
</comment>
<gene>
    <name evidence="4" type="ORF">HNR25_003459</name>
</gene>
<evidence type="ECO:0000313" key="4">
    <source>
        <dbReference type="EMBL" id="MBB5999708.1"/>
    </source>
</evidence>
<comment type="caution">
    <text evidence="4">The sequence shown here is derived from an EMBL/GenBank/DDBJ whole genome shotgun (WGS) entry which is preliminary data.</text>
</comment>
<protein>
    <submittedName>
        <fullName evidence="4">HSP20 family protein</fullName>
    </submittedName>
</protein>
<dbReference type="Gene3D" id="2.60.40.790">
    <property type="match status" value="1"/>
</dbReference>
<reference evidence="4 5" key="1">
    <citation type="submission" date="2020-08" db="EMBL/GenBank/DDBJ databases">
        <title>Sequencing the genomes of 1000 actinobacteria strains.</title>
        <authorList>
            <person name="Klenk H.-P."/>
        </authorList>
    </citation>
    <scope>NUCLEOTIDE SEQUENCE [LARGE SCALE GENOMIC DNA]</scope>
    <source>
        <strain evidence="4 5">DSM 44593</strain>
    </source>
</reference>
<feature type="domain" description="SHSP" evidence="3">
    <location>
        <begin position="42"/>
        <end position="153"/>
    </location>
</feature>
<dbReference type="InterPro" id="IPR031107">
    <property type="entry name" value="Small_HSP"/>
</dbReference>
<evidence type="ECO:0000313" key="5">
    <source>
        <dbReference type="Proteomes" id="UP000578077"/>
    </source>
</evidence>
<evidence type="ECO:0000259" key="3">
    <source>
        <dbReference type="PROSITE" id="PS01031"/>
    </source>
</evidence>
<dbReference type="EMBL" id="JACHLY010000001">
    <property type="protein sequence ID" value="MBB5999708.1"/>
    <property type="molecule type" value="Genomic_DNA"/>
</dbReference>
<dbReference type="SUPFAM" id="SSF49764">
    <property type="entry name" value="HSP20-like chaperones"/>
    <property type="match status" value="1"/>
</dbReference>
<dbReference type="Pfam" id="PF00011">
    <property type="entry name" value="HSP20"/>
    <property type="match status" value="1"/>
</dbReference>
<keyword evidence="5" id="KW-1185">Reference proteome</keyword>
<dbReference type="AlphaFoldDB" id="A0A841EFP3"/>
<evidence type="ECO:0000256" key="2">
    <source>
        <dbReference type="RuleBase" id="RU003616"/>
    </source>
</evidence>
<dbReference type="InterPro" id="IPR008978">
    <property type="entry name" value="HSP20-like_chaperone"/>
</dbReference>
<name>A0A841EFP3_9ACTN</name>
<dbReference type="CDD" id="cd06464">
    <property type="entry name" value="ACD_sHsps-like"/>
    <property type="match status" value="1"/>
</dbReference>
<dbReference type="PANTHER" id="PTHR11527">
    <property type="entry name" value="HEAT-SHOCK PROTEIN 20 FAMILY MEMBER"/>
    <property type="match status" value="1"/>
</dbReference>
<evidence type="ECO:0000256" key="1">
    <source>
        <dbReference type="PROSITE-ProRule" id="PRU00285"/>
    </source>
</evidence>
<sequence length="158" mass="17692">MPTKKKWNNPFRGVIDMMSEMNRISDTMSNLETSSATATPRGHSDAWSPPTDIFAKGEDLYIRCDLPGILAENLEVSFSHGTLTIAGERMRDDSEIIYYASERYLGTFRREITLPTGVDDDEIEATFDEGLLTVRVKGAADAEGPRTIQVTSQKKQQR</sequence>